<keyword evidence="4" id="KW-0378">Hydrolase</keyword>
<dbReference type="InterPro" id="IPR036380">
    <property type="entry name" value="Isochorismatase-like_sf"/>
</dbReference>
<reference evidence="9 10" key="1">
    <citation type="submission" date="2010-08" db="EMBL/GenBank/DDBJ databases">
        <authorList>
            <person name="Durkin A.S."/>
            <person name="Madupu R."/>
            <person name="Torralba M."/>
            <person name="Gillis M."/>
            <person name="Methe B."/>
            <person name="Sutton G."/>
            <person name="Nelson K.E."/>
        </authorList>
    </citation>
    <scope>NUCLEOTIDE SEQUENCE [LARGE SCALE GENOMIC DNA]</scope>
    <source>
        <strain evidence="9 10">PB189-T1-4</strain>
    </source>
</reference>
<comment type="caution">
    <text evidence="9">The sequence shown here is derived from an EMBL/GenBank/DDBJ whole genome shotgun (WGS) entry which is preliminary data.</text>
</comment>
<evidence type="ECO:0000256" key="7">
    <source>
        <dbReference type="ARBA" id="ARBA00043224"/>
    </source>
</evidence>
<protein>
    <recommendedName>
        <fullName evidence="6">nicotinamidase</fullName>
        <ecNumber evidence="6">3.5.1.19</ecNumber>
    </recommendedName>
    <alternativeName>
        <fullName evidence="7">Nicotinamide deamidase</fullName>
    </alternativeName>
</protein>
<gene>
    <name evidence="9" type="ORF">HMPREF9248_0010</name>
</gene>
<name>A0ABN0B1F6_9ACTN</name>
<proteinExistence type="inferred from homology"/>
<dbReference type="InterPro" id="IPR000868">
    <property type="entry name" value="Isochorismatase-like_dom"/>
</dbReference>
<keyword evidence="3" id="KW-0479">Metal-binding</keyword>
<keyword evidence="2" id="KW-0662">Pyridine nucleotide biosynthesis</keyword>
<dbReference type="Proteomes" id="UP000004431">
    <property type="component" value="Unassembled WGS sequence"/>
</dbReference>
<dbReference type="EC" id="3.5.1.19" evidence="6"/>
<evidence type="ECO:0000256" key="4">
    <source>
        <dbReference type="ARBA" id="ARBA00022801"/>
    </source>
</evidence>
<evidence type="ECO:0000313" key="9">
    <source>
        <dbReference type="EMBL" id="EFL44630.1"/>
    </source>
</evidence>
<evidence type="ECO:0000256" key="1">
    <source>
        <dbReference type="ARBA" id="ARBA00006336"/>
    </source>
</evidence>
<comment type="similarity">
    <text evidence="1">Belongs to the isochorismatase family.</text>
</comment>
<dbReference type="EMBL" id="AEDQ01000008">
    <property type="protein sequence ID" value="EFL44630.1"/>
    <property type="molecule type" value="Genomic_DNA"/>
</dbReference>
<evidence type="ECO:0000256" key="2">
    <source>
        <dbReference type="ARBA" id="ARBA00022642"/>
    </source>
</evidence>
<sequence>MQDSSSVCTANSLLVCVDLQNDFIDGSLGTPEAQSIIDACVKRIATFPGRVVYTLDEHFSNYLETQEGRNLPVLHCQEHTPGQKLHPAIADALLARDARGFSKHYFGSVDLAHWAAAQAAQTPFSSVLLIGICTDICVLSNAMLLKAALPETPIYVDSSCCAGVTPKKHEAALSVLESCQIYDIAKLRK</sequence>
<dbReference type="PANTHER" id="PTHR11080:SF2">
    <property type="entry name" value="LD05707P"/>
    <property type="match status" value="1"/>
</dbReference>
<evidence type="ECO:0000256" key="5">
    <source>
        <dbReference type="ARBA" id="ARBA00037900"/>
    </source>
</evidence>
<evidence type="ECO:0000256" key="6">
    <source>
        <dbReference type="ARBA" id="ARBA00039017"/>
    </source>
</evidence>
<dbReference type="Gene3D" id="3.40.50.850">
    <property type="entry name" value="Isochorismatase-like"/>
    <property type="match status" value="1"/>
</dbReference>
<evidence type="ECO:0000259" key="8">
    <source>
        <dbReference type="Pfam" id="PF00857"/>
    </source>
</evidence>
<keyword evidence="10" id="KW-1185">Reference proteome</keyword>
<dbReference type="RefSeq" id="WP_006303606.1">
    <property type="nucleotide sequence ID" value="NZ_AEDQ01000008.1"/>
</dbReference>
<dbReference type="PANTHER" id="PTHR11080">
    <property type="entry name" value="PYRAZINAMIDASE/NICOTINAMIDASE"/>
    <property type="match status" value="1"/>
</dbReference>
<feature type="domain" description="Isochorismatase-like" evidence="8">
    <location>
        <begin position="12"/>
        <end position="177"/>
    </location>
</feature>
<accession>A0ABN0B1F6</accession>
<dbReference type="CDD" id="cd00431">
    <property type="entry name" value="cysteine_hydrolases"/>
    <property type="match status" value="1"/>
</dbReference>
<dbReference type="Pfam" id="PF00857">
    <property type="entry name" value="Isochorismatase"/>
    <property type="match status" value="1"/>
</dbReference>
<dbReference type="SUPFAM" id="SSF52499">
    <property type="entry name" value="Isochorismatase-like hydrolases"/>
    <property type="match status" value="1"/>
</dbReference>
<comment type="pathway">
    <text evidence="5">Cofactor biosynthesis; nicotinate biosynthesis; nicotinate from nicotinamide: step 1/1.</text>
</comment>
<evidence type="ECO:0000256" key="3">
    <source>
        <dbReference type="ARBA" id="ARBA00022723"/>
    </source>
</evidence>
<organism evidence="9 10">
    <name type="scientific">Fannyhessea vaginae PB189-T1-4</name>
    <dbReference type="NCBI Taxonomy" id="866774"/>
    <lineage>
        <taxon>Bacteria</taxon>
        <taxon>Bacillati</taxon>
        <taxon>Actinomycetota</taxon>
        <taxon>Coriobacteriia</taxon>
        <taxon>Coriobacteriales</taxon>
        <taxon>Atopobiaceae</taxon>
        <taxon>Fannyhessea</taxon>
    </lineage>
</organism>
<evidence type="ECO:0000313" key="10">
    <source>
        <dbReference type="Proteomes" id="UP000004431"/>
    </source>
</evidence>
<dbReference type="InterPro" id="IPR052347">
    <property type="entry name" value="Isochorismatase_Nicotinamidase"/>
</dbReference>